<dbReference type="EMBL" id="AP019376">
    <property type="protein sequence ID" value="BBH91703.1"/>
    <property type="molecule type" value="Genomic_DNA"/>
</dbReference>
<proteinExistence type="predicted"/>
<reference evidence="1" key="1">
    <citation type="submission" date="2018-12" db="EMBL/GenBank/DDBJ databases">
        <title>Novel natural products biosynthetic potential of the class Ktedonobacteria.</title>
        <authorList>
            <person name="Zheng Y."/>
            <person name="Saitou A."/>
            <person name="Wang C.M."/>
            <person name="Toyoda A."/>
            <person name="Minakuchi Y."/>
            <person name="Sekiguchi Y."/>
            <person name="Ueda K."/>
            <person name="Takano H."/>
            <person name="Sakai Y."/>
            <person name="Yokota A."/>
            <person name="Yabe S."/>
        </authorList>
    </citation>
    <scope>NUCLEOTIDE SEQUENCE</scope>
    <source>
        <strain evidence="1">COM3</strain>
    </source>
</reference>
<name>A0A455STE9_9CHLR</name>
<sequence length="54" mass="5787">MLVALRNPCQKNGARAASEQAKRHKGGKVHIAINTLGHLFKAAGHLLMSRIAIS</sequence>
<evidence type="ECO:0008006" key="2">
    <source>
        <dbReference type="Google" id="ProtNLM"/>
    </source>
</evidence>
<accession>A0A455STE9</accession>
<protein>
    <recommendedName>
        <fullName evidence="2">Transposase IS4-like domain-containing protein</fullName>
    </recommendedName>
</protein>
<organism evidence="1">
    <name type="scientific">Thermosporothrix sp. COM3</name>
    <dbReference type="NCBI Taxonomy" id="2490863"/>
    <lineage>
        <taxon>Bacteria</taxon>
        <taxon>Bacillati</taxon>
        <taxon>Chloroflexota</taxon>
        <taxon>Ktedonobacteria</taxon>
        <taxon>Ktedonobacterales</taxon>
        <taxon>Thermosporotrichaceae</taxon>
        <taxon>Thermosporothrix</taxon>
    </lineage>
</organism>
<evidence type="ECO:0000313" key="1">
    <source>
        <dbReference type="EMBL" id="BBH91703.1"/>
    </source>
</evidence>
<gene>
    <name evidence="1" type="ORF">KTC_64540</name>
</gene>
<dbReference type="AlphaFoldDB" id="A0A455STE9"/>